<dbReference type="InterPro" id="IPR003587">
    <property type="entry name" value="Hint_dom_N"/>
</dbReference>
<proteinExistence type="inferred from homology"/>
<dbReference type="GO" id="GO:0043175">
    <property type="term" value="F:RNA polymerase core enzyme binding"/>
    <property type="evidence" value="ECO:0007669"/>
    <property type="project" value="UniProtKB-UniRule"/>
</dbReference>
<dbReference type="InterPro" id="IPR039693">
    <property type="entry name" value="Rtr1/RPAP2"/>
</dbReference>
<reference evidence="16 17" key="1">
    <citation type="journal article" date="2018" name="Plant J.">
        <title>Genome sequences of Chlorella sorokiniana UTEX 1602 and Micractinium conductrix SAG 241.80: implications to maltose excretion by a green alga.</title>
        <authorList>
            <person name="Arriola M.B."/>
            <person name="Velmurugan N."/>
            <person name="Zhang Y."/>
            <person name="Plunkett M.H."/>
            <person name="Hondzo H."/>
            <person name="Barney B.M."/>
        </authorList>
    </citation>
    <scope>NUCLEOTIDE SEQUENCE [LARGE SCALE GENOMIC DNA]</scope>
    <source>
        <strain evidence="17">UTEX 1602</strain>
    </source>
</reference>
<keyword evidence="7 12" id="KW-0904">Protein phosphatase</keyword>
<dbReference type="GO" id="GO:0008420">
    <property type="term" value="F:RNA polymerase II CTD heptapeptide repeat phosphatase activity"/>
    <property type="evidence" value="ECO:0007669"/>
    <property type="project" value="UniProtKB-UniRule"/>
</dbReference>
<evidence type="ECO:0000256" key="14">
    <source>
        <dbReference type="SAM" id="SignalP"/>
    </source>
</evidence>
<evidence type="ECO:0000256" key="12">
    <source>
        <dbReference type="RuleBase" id="RU367080"/>
    </source>
</evidence>
<evidence type="ECO:0000256" key="5">
    <source>
        <dbReference type="ARBA" id="ARBA00022801"/>
    </source>
</evidence>
<comment type="catalytic activity">
    <reaction evidence="9 12">
        <text>O-phospho-L-seryl-[protein] + H2O = L-seryl-[protein] + phosphate</text>
        <dbReference type="Rhea" id="RHEA:20629"/>
        <dbReference type="Rhea" id="RHEA-COMP:9863"/>
        <dbReference type="Rhea" id="RHEA-COMP:11604"/>
        <dbReference type="ChEBI" id="CHEBI:15377"/>
        <dbReference type="ChEBI" id="CHEBI:29999"/>
        <dbReference type="ChEBI" id="CHEBI:43474"/>
        <dbReference type="ChEBI" id="CHEBI:83421"/>
        <dbReference type="EC" id="3.1.3.16"/>
    </reaction>
</comment>
<feature type="chain" id="PRO_5015173604" description="RNA polymerase II subunit B1 CTD phosphatase RPAP2 homolog" evidence="14">
    <location>
        <begin position="22"/>
        <end position="1171"/>
    </location>
</feature>
<protein>
    <recommendedName>
        <fullName evidence="12">RNA polymerase II subunit B1 CTD phosphatase RPAP2 homolog</fullName>
        <ecNumber evidence="12">3.1.3.16</ecNumber>
    </recommendedName>
</protein>
<keyword evidence="17" id="KW-1185">Reference proteome</keyword>
<comment type="function">
    <text evidence="12">Putative RNA polymerase II subunit B1 C-terminal domain (CTD) phosphatase involved in RNA polymerase II transcription regulation.</text>
</comment>
<dbReference type="GO" id="GO:0016539">
    <property type="term" value="P:intein-mediated protein splicing"/>
    <property type="evidence" value="ECO:0007669"/>
    <property type="project" value="InterPro"/>
</dbReference>
<organism evidence="16 17">
    <name type="scientific">Chlorella sorokiniana</name>
    <name type="common">Freshwater green alga</name>
    <dbReference type="NCBI Taxonomy" id="3076"/>
    <lineage>
        <taxon>Eukaryota</taxon>
        <taxon>Viridiplantae</taxon>
        <taxon>Chlorophyta</taxon>
        <taxon>core chlorophytes</taxon>
        <taxon>Trebouxiophyceae</taxon>
        <taxon>Chlorellales</taxon>
        <taxon>Chlorellaceae</taxon>
        <taxon>Chlorella clade</taxon>
        <taxon>Chlorella</taxon>
    </lineage>
</organism>
<feature type="region of interest" description="Disordered" evidence="13">
    <location>
        <begin position="822"/>
        <end position="947"/>
    </location>
</feature>
<dbReference type="PROSITE" id="PS50817">
    <property type="entry name" value="INTEIN_N_TER"/>
    <property type="match status" value="1"/>
</dbReference>
<feature type="compositionally biased region" description="Low complexity" evidence="13">
    <location>
        <begin position="472"/>
        <end position="507"/>
    </location>
</feature>
<accession>A0A2P6U3L0</accession>
<dbReference type="InterPro" id="IPR036844">
    <property type="entry name" value="Hint_dom_sf"/>
</dbReference>
<comment type="catalytic activity">
    <reaction evidence="10 12">
        <text>O-phospho-L-threonyl-[protein] + H2O = L-threonyl-[protein] + phosphate</text>
        <dbReference type="Rhea" id="RHEA:47004"/>
        <dbReference type="Rhea" id="RHEA-COMP:11060"/>
        <dbReference type="Rhea" id="RHEA-COMP:11605"/>
        <dbReference type="ChEBI" id="CHEBI:15377"/>
        <dbReference type="ChEBI" id="CHEBI:30013"/>
        <dbReference type="ChEBI" id="CHEBI:43474"/>
        <dbReference type="ChEBI" id="CHEBI:61977"/>
        <dbReference type="EC" id="3.1.3.16"/>
    </reaction>
</comment>
<feature type="compositionally biased region" description="Low complexity" evidence="13">
    <location>
        <begin position="887"/>
        <end position="943"/>
    </location>
</feature>
<sequence length="1171" mass="121511">MRCSTIVGIFLAAMAAACVSATAASTPRRLLSDPICAGLDLACSASCSAAGYSHYRYKCGARSCGCTNKANCFPGSATVHLRGGGCKPMSQLALGDEVLTVGHDGALRYDKVFLFSSRRPHERASFVRIITASTNVTATPSHYFYTRRAGAALHSSPASLAGWELLPAGELRLGDAVLVAHDGQAAAAPAVVTGVEQVASVGVYNPHTRAGTIVVDGIVASELTTFVPRWAAHPFLLRATAAALHTAFAILPRSADAPIAATLSGLAHGGPGDAIVDRTAFLHTPHQRSTMTSDAGSVAAAGLAPQEAAAPAAAAKGKQPARRRQPLTLPEMRSKAAFRACDRLMERGADSQEQLWSVARVMSGEEYEQAAEERALAGKCGNPLCTHPPASSSSSSSSSLPRARYHISTSQQAVYEAAAQERPVYCSPDCQVAVKKLAARLGSGALALDRFTAVYEELKRREAEVTSAAKLAQQAEQPQQAEQQQDGQPPPAQQEGAAASAAASSGEAAAASSSSSSACASGADSGPGGICSDTPLVPRLAVEQVEVKHIDSSAGQFGDFSRKLKQRPAGEAAGAAPRPKGVLKKQSQFAAGTAKVPIMLAEVKERDLSIVEAETARNLPAEGEAPAAPSAARRSAKAAVAVEGYVPRAINSQRQRRVRWSDEVEESSEEPSPERSSPEPQAAAAQPAELPPAVQPQEGTSQAAAGAVAAAPAATAQQQQGAAGTTSSVLVFEVEDPKGPLEAGGLSAQMGRLRVADPSELPSSAAASTAASTAAEIRSSARSPSPGGSSHSSPSPSLSPVSSSIDIQRREFVVPPEWRDAPQFYAHSPVGSSSSLAGSLSSPYGSNSNLAAIASVSSPPKRPPVASPPGLPRPPSRGNSAGASRLGAAQPSQQAASSSSSSQTGGQGQPATEAAPQQQMQPQSQQQPQPQQQPQQQPAEAPALTRRQAEQLQRAFPGLSATLPPELQAMLASDSEGESGAEDEEEGSDWMNSDDEQDASSGEDEDGFVGPAGRSGFRLQMSFFGTLFTHLEAWVTPNTVELLAAGPAVELVLPPPTSPEVLATLSRFLAQALPPVLSSLQAAAPRNEVERALEELLRTLRLVGPLPAFKVSQWQVVVVLLLKALSLERCPALRPCFETRDGIARLNRLLGTLTFTSEEFYAALELLCATE</sequence>
<keyword evidence="4 12" id="KW-0863">Zinc-finger</keyword>
<dbReference type="AlphaFoldDB" id="A0A2P6U3L0"/>
<evidence type="ECO:0000256" key="3">
    <source>
        <dbReference type="ARBA" id="ARBA00022723"/>
    </source>
</evidence>
<feature type="domain" description="RTR1-type" evidence="15">
    <location>
        <begin position="357"/>
        <end position="450"/>
    </location>
</feature>
<feature type="region of interest" description="Disordered" evidence="13">
    <location>
        <begin position="972"/>
        <end position="1012"/>
    </location>
</feature>
<evidence type="ECO:0000313" key="17">
    <source>
        <dbReference type="Proteomes" id="UP000239899"/>
    </source>
</evidence>
<dbReference type="InterPro" id="IPR006141">
    <property type="entry name" value="Intein_N"/>
</dbReference>
<feature type="signal peptide" evidence="14">
    <location>
        <begin position="1"/>
        <end position="21"/>
    </location>
</feature>
<feature type="region of interest" description="Disordered" evidence="13">
    <location>
        <begin position="469"/>
        <end position="507"/>
    </location>
</feature>
<dbReference type="PROSITE" id="PS51479">
    <property type="entry name" value="ZF_RTR1"/>
    <property type="match status" value="1"/>
</dbReference>
<dbReference type="SUPFAM" id="SSF51294">
    <property type="entry name" value="Hedgehog/intein (Hint) domain"/>
    <property type="match status" value="1"/>
</dbReference>
<dbReference type="GO" id="GO:0005634">
    <property type="term" value="C:nucleus"/>
    <property type="evidence" value="ECO:0007669"/>
    <property type="project" value="UniProtKB-SubCell"/>
</dbReference>
<evidence type="ECO:0000256" key="4">
    <source>
        <dbReference type="ARBA" id="ARBA00022771"/>
    </source>
</evidence>
<dbReference type="CDD" id="cd00081">
    <property type="entry name" value="Hint"/>
    <property type="match status" value="1"/>
</dbReference>
<evidence type="ECO:0000256" key="10">
    <source>
        <dbReference type="ARBA" id="ARBA00048336"/>
    </source>
</evidence>
<feature type="region of interest" description="Disordered" evidence="13">
    <location>
        <begin position="651"/>
        <end position="726"/>
    </location>
</feature>
<dbReference type="InterPro" id="IPR007308">
    <property type="entry name" value="Rtr1/RPAP2_dom"/>
</dbReference>
<dbReference type="STRING" id="3076.A0A2P6U3L0"/>
<evidence type="ECO:0000259" key="15">
    <source>
        <dbReference type="PROSITE" id="PS51479"/>
    </source>
</evidence>
<dbReference type="Proteomes" id="UP000239899">
    <property type="component" value="Unassembled WGS sequence"/>
</dbReference>
<dbReference type="OrthoDB" id="2590500at2759"/>
<keyword evidence="5 12" id="KW-0378">Hydrolase</keyword>
<dbReference type="GO" id="GO:0005737">
    <property type="term" value="C:cytoplasm"/>
    <property type="evidence" value="ECO:0007669"/>
    <property type="project" value="TreeGrafter"/>
</dbReference>
<keyword evidence="3 12" id="KW-0479">Metal-binding</keyword>
<evidence type="ECO:0000256" key="7">
    <source>
        <dbReference type="ARBA" id="ARBA00022912"/>
    </source>
</evidence>
<dbReference type="SMART" id="SM00306">
    <property type="entry name" value="HintN"/>
    <property type="match status" value="1"/>
</dbReference>
<feature type="compositionally biased region" description="Low complexity" evidence="13">
    <location>
        <begin position="695"/>
        <end position="726"/>
    </location>
</feature>
<evidence type="ECO:0000256" key="8">
    <source>
        <dbReference type="ARBA" id="ARBA00023242"/>
    </source>
</evidence>
<feature type="compositionally biased region" description="Pro residues" evidence="13">
    <location>
        <begin position="860"/>
        <end position="875"/>
    </location>
</feature>
<dbReference type="InterPro" id="IPR001767">
    <property type="entry name" value="Hedgehog_Hint"/>
</dbReference>
<dbReference type="PROSITE" id="PS51257">
    <property type="entry name" value="PROKAR_LIPOPROTEIN"/>
    <property type="match status" value="1"/>
</dbReference>
<keyword evidence="8 12" id="KW-0539">Nucleus</keyword>
<feature type="compositionally biased region" description="Low complexity" evidence="13">
    <location>
        <begin position="758"/>
        <end position="804"/>
    </location>
</feature>
<dbReference type="GO" id="GO:0016540">
    <property type="term" value="P:protein autoprocessing"/>
    <property type="evidence" value="ECO:0007669"/>
    <property type="project" value="InterPro"/>
</dbReference>
<evidence type="ECO:0000256" key="2">
    <source>
        <dbReference type="ARBA" id="ARBA00005676"/>
    </source>
</evidence>
<evidence type="ECO:0000256" key="9">
    <source>
        <dbReference type="ARBA" id="ARBA00047761"/>
    </source>
</evidence>
<evidence type="ECO:0000256" key="1">
    <source>
        <dbReference type="ARBA" id="ARBA00004123"/>
    </source>
</evidence>
<dbReference type="PANTHER" id="PTHR14732">
    <property type="entry name" value="RNA POLYMERASE II SUBUNIT B1 CTD PHOSPHATASE RPAP2-RELATED"/>
    <property type="match status" value="1"/>
</dbReference>
<dbReference type="Pfam" id="PF01079">
    <property type="entry name" value="Hint"/>
    <property type="match status" value="1"/>
</dbReference>
<dbReference type="PANTHER" id="PTHR14732:SF0">
    <property type="entry name" value="RNA POLYMERASE II SUBUNIT B1 CTD PHOSPHATASE RPAP2-RELATED"/>
    <property type="match status" value="1"/>
</dbReference>
<gene>
    <name evidence="16" type="ORF">C2E21_0180</name>
</gene>
<comment type="similarity">
    <text evidence="2 11 12">Belongs to the RPAP2 family.</text>
</comment>
<comment type="caution">
    <text evidence="16">The sequence shown here is derived from an EMBL/GenBank/DDBJ whole genome shotgun (WGS) entry which is preliminary data.</text>
</comment>
<dbReference type="EC" id="3.1.3.16" evidence="12"/>
<feature type="compositionally biased region" description="Low complexity" evidence="13">
    <location>
        <begin position="678"/>
        <end position="688"/>
    </location>
</feature>
<evidence type="ECO:0000256" key="6">
    <source>
        <dbReference type="ARBA" id="ARBA00022833"/>
    </source>
</evidence>
<dbReference type="Gene3D" id="2.170.16.10">
    <property type="entry name" value="Hedgehog/Intein (Hint) domain"/>
    <property type="match status" value="1"/>
</dbReference>
<feature type="region of interest" description="Disordered" evidence="13">
    <location>
        <begin position="754"/>
        <end position="805"/>
    </location>
</feature>
<dbReference type="GO" id="GO:0008270">
    <property type="term" value="F:zinc ion binding"/>
    <property type="evidence" value="ECO:0007669"/>
    <property type="project" value="UniProtKB-KW"/>
</dbReference>
<name>A0A2P6U3L0_CHLSO</name>
<dbReference type="Gene3D" id="1.25.40.820">
    <property type="match status" value="1"/>
</dbReference>
<evidence type="ECO:0000256" key="11">
    <source>
        <dbReference type="PROSITE-ProRule" id="PRU00812"/>
    </source>
</evidence>
<feature type="compositionally biased region" description="Acidic residues" evidence="13">
    <location>
        <begin position="975"/>
        <end position="1007"/>
    </location>
</feature>
<feature type="compositionally biased region" description="Low complexity" evidence="13">
    <location>
        <begin position="828"/>
        <end position="846"/>
    </location>
</feature>
<dbReference type="InterPro" id="IPR038534">
    <property type="entry name" value="Rtr1/RPAP2_sf"/>
</dbReference>
<keyword evidence="6 12" id="KW-0862">Zinc</keyword>
<keyword evidence="14" id="KW-0732">Signal</keyword>
<dbReference type="EMBL" id="LHPG02000001">
    <property type="protein sequence ID" value="PRW60901.1"/>
    <property type="molecule type" value="Genomic_DNA"/>
</dbReference>
<comment type="subcellular location">
    <subcellularLocation>
        <location evidence="1 12">Nucleus</location>
    </subcellularLocation>
</comment>
<evidence type="ECO:0000256" key="13">
    <source>
        <dbReference type="SAM" id="MobiDB-lite"/>
    </source>
</evidence>
<dbReference type="Pfam" id="PF04181">
    <property type="entry name" value="RPAP2_Rtr1"/>
    <property type="match status" value="1"/>
</dbReference>
<evidence type="ECO:0000313" key="16">
    <source>
        <dbReference type="EMBL" id="PRW60901.1"/>
    </source>
</evidence>